<dbReference type="Proteomes" id="UP000199251">
    <property type="component" value="Unassembled WGS sequence"/>
</dbReference>
<keyword evidence="1" id="KW-0805">Transcription regulation</keyword>
<sequence>MVLNDRLTGPETEALRYAFAHLRALAAKAQYRGDQQRLRAACRRLAPDRAEAPFLSEREIDVLAHVATGLHNSEIAERLTLKPETVKSYVRSALTKLCTHSRYEAVIAARRAGLLP</sequence>
<dbReference type="PANTHER" id="PTHR44688:SF16">
    <property type="entry name" value="DNA-BINDING TRANSCRIPTIONAL ACTIVATOR DEVR_DOSR"/>
    <property type="match status" value="1"/>
</dbReference>
<dbReference type="PROSITE" id="PS00622">
    <property type="entry name" value="HTH_LUXR_1"/>
    <property type="match status" value="1"/>
</dbReference>
<dbReference type="SMART" id="SM00421">
    <property type="entry name" value="HTH_LUXR"/>
    <property type="match status" value="1"/>
</dbReference>
<evidence type="ECO:0000313" key="5">
    <source>
        <dbReference type="EMBL" id="CQD24328.1"/>
    </source>
</evidence>
<dbReference type="Gene3D" id="1.10.10.10">
    <property type="entry name" value="Winged helix-like DNA-binding domain superfamily/Winged helix DNA-binding domain"/>
    <property type="match status" value="1"/>
</dbReference>
<evidence type="ECO:0000256" key="3">
    <source>
        <dbReference type="ARBA" id="ARBA00023163"/>
    </source>
</evidence>
<accession>A0A0E3WEB1</accession>
<dbReference type="PANTHER" id="PTHR44688">
    <property type="entry name" value="DNA-BINDING TRANSCRIPTIONAL ACTIVATOR DEVR_DOSR"/>
    <property type="match status" value="1"/>
</dbReference>
<evidence type="ECO:0000256" key="2">
    <source>
        <dbReference type="ARBA" id="ARBA00023125"/>
    </source>
</evidence>
<dbReference type="STRING" id="141349.BN1232_06164"/>
<evidence type="ECO:0000313" key="6">
    <source>
        <dbReference type="Proteomes" id="UP000199251"/>
    </source>
</evidence>
<dbReference type="RefSeq" id="WP_244890277.1">
    <property type="nucleotide sequence ID" value="NZ_CTEE01000002.1"/>
</dbReference>
<dbReference type="GO" id="GO:0003677">
    <property type="term" value="F:DNA binding"/>
    <property type="evidence" value="ECO:0007669"/>
    <property type="project" value="UniProtKB-KW"/>
</dbReference>
<dbReference type="EMBL" id="CTEE01000002">
    <property type="protein sequence ID" value="CQD24328.1"/>
    <property type="molecule type" value="Genomic_DNA"/>
</dbReference>
<evidence type="ECO:0000259" key="4">
    <source>
        <dbReference type="PROSITE" id="PS50043"/>
    </source>
</evidence>
<keyword evidence="3" id="KW-0804">Transcription</keyword>
<feature type="domain" description="HTH luxR-type" evidence="4">
    <location>
        <begin position="48"/>
        <end position="113"/>
    </location>
</feature>
<dbReference type="PRINTS" id="PR00038">
    <property type="entry name" value="HTHLUXR"/>
</dbReference>
<dbReference type="PROSITE" id="PS50043">
    <property type="entry name" value="HTH_LUXR_2"/>
    <property type="match status" value="1"/>
</dbReference>
<dbReference type="AlphaFoldDB" id="A0A0E3WEB1"/>
<gene>
    <name evidence="5" type="ORF">BN1232_06164</name>
</gene>
<dbReference type="InterPro" id="IPR000792">
    <property type="entry name" value="Tscrpt_reg_LuxR_C"/>
</dbReference>
<reference evidence="5 6" key="1">
    <citation type="submission" date="2015-03" db="EMBL/GenBank/DDBJ databases">
        <authorList>
            <person name="Urmite Genomes"/>
        </authorList>
    </citation>
    <scope>NUCLEOTIDE SEQUENCE [LARGE SCALE GENOMIC DNA]</scope>
    <source>
        <strain evidence="5 6">CSUR P1491</strain>
    </source>
</reference>
<proteinExistence type="predicted"/>
<dbReference type="Pfam" id="PF00196">
    <property type="entry name" value="GerE"/>
    <property type="match status" value="1"/>
</dbReference>
<dbReference type="InterPro" id="IPR036388">
    <property type="entry name" value="WH-like_DNA-bd_sf"/>
</dbReference>
<organism evidence="5 6">
    <name type="scientific">Mycobacterium lentiflavum</name>
    <dbReference type="NCBI Taxonomy" id="141349"/>
    <lineage>
        <taxon>Bacteria</taxon>
        <taxon>Bacillati</taxon>
        <taxon>Actinomycetota</taxon>
        <taxon>Actinomycetes</taxon>
        <taxon>Mycobacteriales</taxon>
        <taxon>Mycobacteriaceae</taxon>
        <taxon>Mycobacterium</taxon>
        <taxon>Mycobacterium simiae complex</taxon>
    </lineage>
</organism>
<dbReference type="CDD" id="cd06170">
    <property type="entry name" value="LuxR_C_like"/>
    <property type="match status" value="1"/>
</dbReference>
<protein>
    <submittedName>
        <fullName evidence="5">Response regulator receiver protein</fullName>
    </submittedName>
</protein>
<evidence type="ECO:0000256" key="1">
    <source>
        <dbReference type="ARBA" id="ARBA00023015"/>
    </source>
</evidence>
<dbReference type="SUPFAM" id="SSF46894">
    <property type="entry name" value="C-terminal effector domain of the bipartite response regulators"/>
    <property type="match status" value="1"/>
</dbReference>
<dbReference type="InterPro" id="IPR016032">
    <property type="entry name" value="Sig_transdc_resp-reg_C-effctor"/>
</dbReference>
<keyword evidence="2" id="KW-0238">DNA-binding</keyword>
<dbReference type="GO" id="GO:0006355">
    <property type="term" value="P:regulation of DNA-templated transcription"/>
    <property type="evidence" value="ECO:0007669"/>
    <property type="project" value="InterPro"/>
</dbReference>
<name>A0A0E3WEB1_MYCLN</name>